<dbReference type="Gramene" id="C.cajan_28806.t">
    <property type="protein sequence ID" value="C.cajan_28806.t"/>
    <property type="gene ID" value="C.cajan_28806"/>
</dbReference>
<evidence type="ECO:0000256" key="3">
    <source>
        <dbReference type="ARBA" id="ARBA00022448"/>
    </source>
</evidence>
<dbReference type="Proteomes" id="UP000075243">
    <property type="component" value="Unassembled WGS sequence"/>
</dbReference>
<protein>
    <submittedName>
        <fullName evidence="12">ABC transporter G family member 39</fullName>
    </submittedName>
</protein>
<feature type="transmembrane region" description="Helical" evidence="10">
    <location>
        <begin position="442"/>
        <end position="465"/>
    </location>
</feature>
<dbReference type="InterPro" id="IPR003593">
    <property type="entry name" value="AAA+_ATPase"/>
</dbReference>
<dbReference type="GO" id="GO:0016020">
    <property type="term" value="C:membrane"/>
    <property type="evidence" value="ECO:0007669"/>
    <property type="project" value="UniProtKB-SubCell"/>
</dbReference>
<dbReference type="SUPFAM" id="SSF52540">
    <property type="entry name" value="P-loop containing nucleoside triphosphate hydrolases"/>
    <property type="match status" value="2"/>
</dbReference>
<dbReference type="FunFam" id="3.40.50.300:FF:000179">
    <property type="entry name" value="ABC transporter G family member 34"/>
    <property type="match status" value="1"/>
</dbReference>
<evidence type="ECO:0000256" key="10">
    <source>
        <dbReference type="SAM" id="Phobius"/>
    </source>
</evidence>
<dbReference type="OMA" id="FRRDIPY"/>
<evidence type="ECO:0000256" key="4">
    <source>
        <dbReference type="ARBA" id="ARBA00022692"/>
    </source>
</evidence>
<evidence type="ECO:0000256" key="8">
    <source>
        <dbReference type="ARBA" id="ARBA00022989"/>
    </source>
</evidence>
<evidence type="ECO:0000313" key="13">
    <source>
        <dbReference type="Proteomes" id="UP000075243"/>
    </source>
</evidence>
<feature type="transmembrane region" description="Helical" evidence="10">
    <location>
        <begin position="477"/>
        <end position="496"/>
    </location>
</feature>
<feature type="transmembrane region" description="Helical" evidence="10">
    <location>
        <begin position="502"/>
        <end position="518"/>
    </location>
</feature>
<evidence type="ECO:0000256" key="9">
    <source>
        <dbReference type="ARBA" id="ARBA00023136"/>
    </source>
</evidence>
<dbReference type="Pfam" id="PF19055">
    <property type="entry name" value="ABC2_membrane_7"/>
    <property type="match status" value="2"/>
</dbReference>
<gene>
    <name evidence="12" type="ORF">KK1_029359</name>
</gene>
<dbReference type="InterPro" id="IPR027417">
    <property type="entry name" value="P-loop_NTPase"/>
</dbReference>
<feature type="transmembrane region" description="Helical" evidence="10">
    <location>
        <begin position="550"/>
        <end position="571"/>
    </location>
</feature>
<feature type="transmembrane region" description="Helical" evidence="10">
    <location>
        <begin position="1233"/>
        <end position="1252"/>
    </location>
</feature>
<name>A0A151S297_CAJCA</name>
<dbReference type="Pfam" id="PF01061">
    <property type="entry name" value="ABC2_membrane"/>
    <property type="match status" value="2"/>
</dbReference>
<evidence type="ECO:0000256" key="2">
    <source>
        <dbReference type="ARBA" id="ARBA00006012"/>
    </source>
</evidence>
<evidence type="ECO:0000256" key="7">
    <source>
        <dbReference type="ARBA" id="ARBA00022840"/>
    </source>
</evidence>
<evidence type="ECO:0000256" key="1">
    <source>
        <dbReference type="ARBA" id="ARBA00004141"/>
    </source>
</evidence>
<feature type="transmembrane region" description="Helical" evidence="10">
    <location>
        <begin position="1206"/>
        <end position="1227"/>
    </location>
</feature>
<evidence type="ECO:0000259" key="11">
    <source>
        <dbReference type="PROSITE" id="PS50893"/>
    </source>
</evidence>
<comment type="similarity">
    <text evidence="2">Belongs to the ABC transporter superfamily. ABCG family. PDR (TC 3.A.1.205) subfamily.</text>
</comment>
<reference evidence="12" key="1">
    <citation type="journal article" date="2012" name="Nat. Biotechnol.">
        <title>Draft genome sequence of pigeonpea (Cajanus cajan), an orphan legume crop of resource-poor farmers.</title>
        <authorList>
            <person name="Varshney R.K."/>
            <person name="Chen W."/>
            <person name="Li Y."/>
            <person name="Bharti A.K."/>
            <person name="Saxena R.K."/>
            <person name="Schlueter J.A."/>
            <person name="Donoghue M.T."/>
            <person name="Azam S."/>
            <person name="Fan G."/>
            <person name="Whaley A.M."/>
            <person name="Farmer A.D."/>
            <person name="Sheridan J."/>
            <person name="Iwata A."/>
            <person name="Tuteja R."/>
            <person name="Penmetsa R.V."/>
            <person name="Wu W."/>
            <person name="Upadhyaya H.D."/>
            <person name="Yang S.P."/>
            <person name="Shah T."/>
            <person name="Saxena K.B."/>
            <person name="Michael T."/>
            <person name="McCombie W.R."/>
            <person name="Yang B."/>
            <person name="Zhang G."/>
            <person name="Yang H."/>
            <person name="Wang J."/>
            <person name="Spillane C."/>
            <person name="Cook D.R."/>
            <person name="May G.D."/>
            <person name="Xu X."/>
            <person name="Jackson S.A."/>
        </authorList>
    </citation>
    <scope>NUCLEOTIDE SEQUENCE [LARGE SCALE GENOMIC DNA]</scope>
</reference>
<dbReference type="EMBL" id="KQ483487">
    <property type="protein sequence ID" value="KYP48955.1"/>
    <property type="molecule type" value="Genomic_DNA"/>
</dbReference>
<feature type="transmembrane region" description="Helical" evidence="10">
    <location>
        <begin position="635"/>
        <end position="662"/>
    </location>
</feature>
<feature type="transmembrane region" description="Helical" evidence="10">
    <location>
        <begin position="1176"/>
        <end position="1194"/>
    </location>
</feature>
<dbReference type="PANTHER" id="PTHR48040">
    <property type="entry name" value="PLEIOTROPIC DRUG RESISTANCE PROTEIN 1-LIKE ISOFORM X1"/>
    <property type="match status" value="1"/>
</dbReference>
<dbReference type="InterPro" id="IPR034003">
    <property type="entry name" value="ABCG_PDR_2"/>
</dbReference>
<feature type="transmembrane region" description="Helical" evidence="10">
    <location>
        <begin position="1264"/>
        <end position="1283"/>
    </location>
</feature>
<feature type="transmembrane region" description="Helical" evidence="10">
    <location>
        <begin position="1090"/>
        <end position="1108"/>
    </location>
</feature>
<feature type="transmembrane region" description="Helical" evidence="10">
    <location>
        <begin position="1314"/>
        <end position="1337"/>
    </location>
</feature>
<keyword evidence="5" id="KW-0677">Repeat</keyword>
<dbReference type="InterPro" id="IPR003439">
    <property type="entry name" value="ABC_transporter-like_ATP-bd"/>
</dbReference>
<comment type="subcellular location">
    <subcellularLocation>
        <location evidence="1">Membrane</location>
        <topology evidence="1">Multi-pass membrane protein</topology>
    </subcellularLocation>
</comment>
<dbReference type="Pfam" id="PF08370">
    <property type="entry name" value="PDR_assoc"/>
    <property type="match status" value="1"/>
</dbReference>
<dbReference type="SMART" id="SM00382">
    <property type="entry name" value="AAA"/>
    <property type="match status" value="2"/>
</dbReference>
<dbReference type="CDD" id="cd03232">
    <property type="entry name" value="ABCG_PDR_domain2"/>
    <property type="match status" value="1"/>
</dbReference>
<keyword evidence="4 10" id="KW-0812">Transmembrane</keyword>
<keyword evidence="13" id="KW-1185">Reference proteome</keyword>
<dbReference type="PROSITE" id="PS50893">
    <property type="entry name" value="ABC_TRANSPORTER_2"/>
    <property type="match status" value="2"/>
</dbReference>
<feature type="transmembrane region" description="Helical" evidence="10">
    <location>
        <begin position="1120"/>
        <end position="1137"/>
    </location>
</feature>
<keyword evidence="7" id="KW-0067">ATP-binding</keyword>
<evidence type="ECO:0000313" key="12">
    <source>
        <dbReference type="EMBL" id="KYP48955.1"/>
    </source>
</evidence>
<dbReference type="InterPro" id="IPR013525">
    <property type="entry name" value="ABC2_TM"/>
</dbReference>
<keyword evidence="8 10" id="KW-1133">Transmembrane helix</keyword>
<accession>A0A151S297</accession>
<organism evidence="12 13">
    <name type="scientific">Cajanus cajan</name>
    <name type="common">Pigeon pea</name>
    <name type="synonym">Cajanus indicus</name>
    <dbReference type="NCBI Taxonomy" id="3821"/>
    <lineage>
        <taxon>Eukaryota</taxon>
        <taxon>Viridiplantae</taxon>
        <taxon>Streptophyta</taxon>
        <taxon>Embryophyta</taxon>
        <taxon>Tracheophyta</taxon>
        <taxon>Spermatophyta</taxon>
        <taxon>Magnoliopsida</taxon>
        <taxon>eudicotyledons</taxon>
        <taxon>Gunneridae</taxon>
        <taxon>Pentapetalae</taxon>
        <taxon>rosids</taxon>
        <taxon>fabids</taxon>
        <taxon>Fabales</taxon>
        <taxon>Fabaceae</taxon>
        <taxon>Papilionoideae</taxon>
        <taxon>50 kb inversion clade</taxon>
        <taxon>NPAAA clade</taxon>
        <taxon>indigoferoid/millettioid clade</taxon>
        <taxon>Phaseoleae</taxon>
        <taxon>Cajanus</taxon>
    </lineage>
</organism>
<evidence type="ECO:0000256" key="5">
    <source>
        <dbReference type="ARBA" id="ARBA00022737"/>
    </source>
</evidence>
<dbReference type="GO" id="GO:0005524">
    <property type="term" value="F:ATP binding"/>
    <property type="evidence" value="ECO:0007669"/>
    <property type="project" value="UniProtKB-KW"/>
</dbReference>
<dbReference type="PANTHER" id="PTHR48040:SF60">
    <property type="entry name" value="ABC TRANSPORTER DOMAIN-CONTAINING PROTEIN"/>
    <property type="match status" value="1"/>
</dbReference>
<evidence type="ECO:0000256" key="6">
    <source>
        <dbReference type="ARBA" id="ARBA00022741"/>
    </source>
</evidence>
<dbReference type="Pfam" id="PF00005">
    <property type="entry name" value="ABC_tran"/>
    <property type="match status" value="2"/>
</dbReference>
<dbReference type="GO" id="GO:0016887">
    <property type="term" value="F:ATP hydrolysis activity"/>
    <property type="evidence" value="ECO:0007669"/>
    <property type="project" value="InterPro"/>
</dbReference>
<keyword evidence="3" id="KW-0813">Transport</keyword>
<dbReference type="Gene3D" id="3.40.50.300">
    <property type="entry name" value="P-loop containing nucleotide triphosphate hydrolases"/>
    <property type="match status" value="2"/>
</dbReference>
<dbReference type="InterPro" id="IPR043926">
    <property type="entry name" value="ABCG_dom"/>
</dbReference>
<dbReference type="InterPro" id="IPR013581">
    <property type="entry name" value="PDR_assoc"/>
</dbReference>
<feature type="domain" description="ABC transporter" evidence="11">
    <location>
        <begin position="744"/>
        <end position="996"/>
    </location>
</feature>
<feature type="domain" description="ABC transporter" evidence="11">
    <location>
        <begin position="37"/>
        <end position="310"/>
    </location>
</feature>
<keyword evidence="9 10" id="KW-0472">Membrane</keyword>
<dbReference type="GO" id="GO:0140359">
    <property type="term" value="F:ABC-type transporter activity"/>
    <property type="evidence" value="ECO:0007669"/>
    <property type="project" value="InterPro"/>
</dbReference>
<feature type="transmembrane region" description="Helical" evidence="10">
    <location>
        <begin position="406"/>
        <end position="427"/>
    </location>
</feature>
<keyword evidence="6" id="KW-0547">Nucleotide-binding</keyword>
<proteinExistence type="inferred from homology"/>
<sequence>MIEVRFEHLSVEGDAYVGTRALPTLLNSTLNVIEGALGYIKLLPLNKSVVKILQDISGIVKPSRMTLLLGPPGSGKTTLLQALSGKMDKDLRASGRVTYCGHELSEFVPQRTCAYISQHDLHHGEMTVRETLDFSGRCLGVGTRYDMLAELSRRELAAGIKPDPEIDAFMKATAMEGQETSLVTDYILKILGLEICADILVGDEMRRGISGGQKKRLTNGEMLVGPAKAFFMDEISTGLDSSTTFQIVRFMRQMVHIMDVTMIIALLQPAPETYDLFDDIILLSEGKIVYQGPRESVLHFFESVGFKCPERKGVADFLQEVTSRKDQEQYWFRRDIPYQYVTVPEFVAHFNIYSIGQQLREKIQVPFDPNERHRAALVKEKYGISKWELFKACLSREWLLMKRNHFVYIFKTFQIIIIAIITMTVFLRTEMKQGQLVGAGKYYGALFFSLLNVMFNGVAELAMTINRLPVFYKQRDFLFYPAWAFALPIWVLRVPLSLLESGIWIIFTYYTIGFAPAASRFFRQFLVFFCVNQMALSLFRFISAVGRTKVVANTIGSFAILVVFLLSGFTVSRNDIDSWMIWCYYTSPMMYGMNAIAINEFLDKRWSAPNIDPSIPEPTVGKAFLRARGIFTEDYWYWISVGALLGFSLVFNICFILALTYLNPFGNSRSIIVEEEDQKKKTSTSSSVEKKATATTEKSSASLAKLFEGIDMEVRNMEHSSTIKAAENTKSKKGMVLPFRPLSLAFQNVNYYIDMPHEMKKQGIEENRLQLLRDISGAFRPGILTALVGVSGAGKTTLMDVLAGRKTGGYIEGSISISGYPKNQATFARISGYCEQNDIHSPNVTVYESLVFSAWLRLSEEVNKETQKMFIEEILDLVELHKVRNFIVGLPGINGLSTEQRKRLTIAVELVANPSIIFMDEPTTGLDARAAAVVMRTVRNTVDTGRTVVCTIHQPSIDIFETFDELLLMKRGGQVIYGGPLGRNSQNLVEYFEAITGVPKIRDGYNPATWMLEITSPAVESHLNVDFAEIYTKSDLHQKNQELIKELCTPVPGTKDLYFPSKYSQSFATQCKACFWKQYSSYWRNPQYNAVRFFITIVIGVIFGLIYWDKGKKTQKEQDLLNLLGAMYASVFFLGASNTNSVQPVVAIERTVLYRERAAGMYSELPYAIGQVTIEVIYVAIQSLAYTIILYWMIGFEPSAGNFLWFYYFLFMSFMYFTLYGMMAVALTPNHQIAAIVMSFFISFWNLFSGFLIPRTQIPIWWRWYYWGSPVAWTIYGLVTSQVGDKNSPIEVPGFRPMTVKDYLERQLGFQHDFLGVVALVHVAFALLFLLVFAYGIKFLNFQKR</sequence>
<dbReference type="FunFam" id="3.40.50.300:FF:000059">
    <property type="entry name" value="ABC transporter G family member 40"/>
    <property type="match status" value="1"/>
</dbReference>